<dbReference type="PANTHER" id="PTHR43194">
    <property type="entry name" value="HYDROLASE ALPHA/BETA FOLD FAMILY"/>
    <property type="match status" value="1"/>
</dbReference>
<dbReference type="RefSeq" id="WP_256531189.1">
    <property type="nucleotide sequence ID" value="NZ_CP101824.1"/>
</dbReference>
<dbReference type="GO" id="GO:0016787">
    <property type="term" value="F:hydrolase activity"/>
    <property type="evidence" value="ECO:0007669"/>
    <property type="project" value="UniProtKB-KW"/>
</dbReference>
<dbReference type="SUPFAM" id="SSF53474">
    <property type="entry name" value="alpha/beta-Hydrolases"/>
    <property type="match status" value="1"/>
</dbReference>
<proteinExistence type="predicted"/>
<dbReference type="AlphaFoldDB" id="A0ABD5NNA2"/>
<gene>
    <name evidence="3" type="ORF">ACFOUR_08815</name>
</gene>
<dbReference type="GeneID" id="73903910"/>
<accession>A0ABD5NNA2</accession>
<dbReference type="Gene3D" id="3.40.50.1820">
    <property type="entry name" value="alpha/beta hydrolase"/>
    <property type="match status" value="1"/>
</dbReference>
<dbReference type="EMBL" id="JBHSAQ010000003">
    <property type="protein sequence ID" value="MFC3958466.1"/>
    <property type="molecule type" value="Genomic_DNA"/>
</dbReference>
<name>A0ABD5NNA2_9EURY</name>
<dbReference type="PANTHER" id="PTHR43194:SF2">
    <property type="entry name" value="PEROXISOMAL MEMBRANE PROTEIN LPX1"/>
    <property type="match status" value="1"/>
</dbReference>
<dbReference type="InterPro" id="IPR029058">
    <property type="entry name" value="AB_hydrolase_fold"/>
</dbReference>
<evidence type="ECO:0000259" key="2">
    <source>
        <dbReference type="Pfam" id="PF12697"/>
    </source>
</evidence>
<reference evidence="3 4" key="1">
    <citation type="journal article" date="2019" name="Int. J. Syst. Evol. Microbiol.">
        <title>The Global Catalogue of Microorganisms (GCM) 10K type strain sequencing project: providing services to taxonomists for standard genome sequencing and annotation.</title>
        <authorList>
            <consortium name="The Broad Institute Genomics Platform"/>
            <consortium name="The Broad Institute Genome Sequencing Center for Infectious Disease"/>
            <person name="Wu L."/>
            <person name="Ma J."/>
        </authorList>
    </citation>
    <scope>NUCLEOTIDE SEQUENCE [LARGE SCALE GENOMIC DNA]</scope>
    <source>
        <strain evidence="3 4">IBRC-M 10256</strain>
    </source>
</reference>
<comment type="caution">
    <text evidence="3">The sequence shown here is derived from an EMBL/GenBank/DDBJ whole genome shotgun (WGS) entry which is preliminary data.</text>
</comment>
<dbReference type="PRINTS" id="PR00111">
    <property type="entry name" value="ABHYDROLASE"/>
</dbReference>
<keyword evidence="4" id="KW-1185">Reference proteome</keyword>
<feature type="domain" description="AB hydrolase-1" evidence="2">
    <location>
        <begin position="30"/>
        <end position="251"/>
    </location>
</feature>
<dbReference type="InterPro" id="IPR000073">
    <property type="entry name" value="AB_hydrolase_1"/>
</dbReference>
<protein>
    <submittedName>
        <fullName evidence="3">Alpha/beta fold hydrolase</fullName>
    </submittedName>
</protein>
<evidence type="ECO:0000256" key="1">
    <source>
        <dbReference type="SAM" id="MobiDB-lite"/>
    </source>
</evidence>
<feature type="region of interest" description="Disordered" evidence="1">
    <location>
        <begin position="1"/>
        <end position="23"/>
    </location>
</feature>
<dbReference type="Proteomes" id="UP001595846">
    <property type="component" value="Unassembled WGS sequence"/>
</dbReference>
<evidence type="ECO:0000313" key="4">
    <source>
        <dbReference type="Proteomes" id="UP001595846"/>
    </source>
</evidence>
<sequence>METVTHQGRRTAYRRVDRRDGEGSAPGCCFVHGSGATGRVWNAQLPLATEFPITTLDLSGHGESDDVDATAGYQTLSAYADDVLAVLEETDDRVLVGNSLGGAVVQHLLLERDPDVDAAVLTGTGARLGVLADLLEWLEDDFERAIQFLHEPGKLFLDPDRTTRERSIETMRETGSAVTHRDFLTCHRFDVRDRLDEITVPTLALYGSDDQLTPPWFHEYLADSIPNASLVEIEDAAHLSMVERADAFNDALASFVETAVSPRS</sequence>
<keyword evidence="3" id="KW-0378">Hydrolase</keyword>
<dbReference type="InterPro" id="IPR050228">
    <property type="entry name" value="Carboxylesterase_BioH"/>
</dbReference>
<organism evidence="3 4">
    <name type="scientific">Halovivax cerinus</name>
    <dbReference type="NCBI Taxonomy" id="1487865"/>
    <lineage>
        <taxon>Archaea</taxon>
        <taxon>Methanobacteriati</taxon>
        <taxon>Methanobacteriota</taxon>
        <taxon>Stenosarchaea group</taxon>
        <taxon>Halobacteria</taxon>
        <taxon>Halobacteriales</taxon>
        <taxon>Natrialbaceae</taxon>
        <taxon>Halovivax</taxon>
    </lineage>
</organism>
<evidence type="ECO:0000313" key="3">
    <source>
        <dbReference type="EMBL" id="MFC3958466.1"/>
    </source>
</evidence>
<dbReference type="Pfam" id="PF12697">
    <property type="entry name" value="Abhydrolase_6"/>
    <property type="match status" value="1"/>
</dbReference>